<dbReference type="InterPro" id="IPR020846">
    <property type="entry name" value="MFS_dom"/>
</dbReference>
<dbReference type="InterPro" id="IPR011701">
    <property type="entry name" value="MFS"/>
</dbReference>
<comment type="subcellular location">
    <subcellularLocation>
        <location evidence="1">Membrane</location>
        <topology evidence="1">Multi-pass membrane protein</topology>
    </subcellularLocation>
</comment>
<keyword evidence="10" id="KW-1185">Reference proteome</keyword>
<feature type="transmembrane region" description="Helical" evidence="7">
    <location>
        <begin position="447"/>
        <end position="466"/>
    </location>
</feature>
<evidence type="ECO:0000259" key="8">
    <source>
        <dbReference type="PROSITE" id="PS50850"/>
    </source>
</evidence>
<feature type="region of interest" description="Disordered" evidence="6">
    <location>
        <begin position="393"/>
        <end position="420"/>
    </location>
</feature>
<evidence type="ECO:0000256" key="2">
    <source>
        <dbReference type="ARBA" id="ARBA00022448"/>
    </source>
</evidence>
<dbReference type="PANTHER" id="PTHR23502">
    <property type="entry name" value="MAJOR FACILITATOR SUPERFAMILY"/>
    <property type="match status" value="1"/>
</dbReference>
<feature type="transmembrane region" description="Helical" evidence="7">
    <location>
        <begin position="190"/>
        <end position="215"/>
    </location>
</feature>
<dbReference type="EMBL" id="JAPDMQ010000248">
    <property type="protein sequence ID" value="KAK0529273.1"/>
    <property type="molecule type" value="Genomic_DNA"/>
</dbReference>
<dbReference type="PRINTS" id="PR01036">
    <property type="entry name" value="TCRTETB"/>
</dbReference>
<evidence type="ECO:0000256" key="4">
    <source>
        <dbReference type="ARBA" id="ARBA00022989"/>
    </source>
</evidence>
<evidence type="ECO:0000256" key="7">
    <source>
        <dbReference type="SAM" id="Phobius"/>
    </source>
</evidence>
<gene>
    <name evidence="9" type="ORF">OC842_004297</name>
</gene>
<protein>
    <recommendedName>
        <fullName evidence="8">Major facilitator superfamily (MFS) profile domain-containing protein</fullName>
    </recommendedName>
</protein>
<reference evidence="9" key="1">
    <citation type="journal article" date="2023" name="PhytoFront">
        <title>Draft Genome Resources of Seven Strains of Tilletia horrida, Causal Agent of Kernel Smut of Rice.</title>
        <authorList>
            <person name="Khanal S."/>
            <person name="Antony Babu S."/>
            <person name="Zhou X.G."/>
        </authorList>
    </citation>
    <scope>NUCLEOTIDE SEQUENCE</scope>
    <source>
        <strain evidence="9">TX3</strain>
    </source>
</reference>
<feature type="transmembrane region" description="Helical" evidence="7">
    <location>
        <begin position="103"/>
        <end position="122"/>
    </location>
</feature>
<dbReference type="Gene3D" id="1.20.1720.10">
    <property type="entry name" value="Multidrug resistance protein D"/>
    <property type="match status" value="1"/>
</dbReference>
<dbReference type="InterPro" id="IPR036259">
    <property type="entry name" value="MFS_trans_sf"/>
</dbReference>
<name>A0AAN6G9Z4_9BASI</name>
<feature type="compositionally biased region" description="Low complexity" evidence="6">
    <location>
        <begin position="407"/>
        <end position="420"/>
    </location>
</feature>
<dbReference type="Proteomes" id="UP001176521">
    <property type="component" value="Unassembled WGS sequence"/>
</dbReference>
<dbReference type="GO" id="GO:0022857">
    <property type="term" value="F:transmembrane transporter activity"/>
    <property type="evidence" value="ECO:0007669"/>
    <property type="project" value="InterPro"/>
</dbReference>
<feature type="transmembrane region" description="Helical" evidence="7">
    <location>
        <begin position="221"/>
        <end position="240"/>
    </location>
</feature>
<accession>A0AAN6G9Z4</accession>
<comment type="caution">
    <text evidence="9">The sequence shown here is derived from an EMBL/GenBank/DDBJ whole genome shotgun (WGS) entry which is preliminary data.</text>
</comment>
<evidence type="ECO:0000256" key="1">
    <source>
        <dbReference type="ARBA" id="ARBA00004141"/>
    </source>
</evidence>
<sequence length="573" mass="61095">MESQASGIDHPPLSSHSHSADVDLESVPISKKTGSDGAKAKQETDVENALDSPANVFSKGRVAIIIFIAGLAAFISPFTANIFLPALPDVASDLGVSIDKVNLSVFIYLIAQGISPMFLGGSDAMGRRGIYLTCFIIYSGANAGLANLPNGDFAGLLVLRFMQACGSASMVAIGIGVVSDITTPASRGSLMAIVQAGATLGPAVGPVIGGVLSGAAGWRSIFWFTFALGALVLLLTLIFLPETLATARANHHIPLPIRKAWVDICTERKQQQQQQQHQHHRPASLQEPSSAYEHGPRTIRSVAIRVLHACWSPFRALHVFKQPEVVLALFAVGLPFGCFYGTTVPLSDQFQSRYGLSTLQSGLIFIAPGVGVSLSSVVAGKMLDRSFRRVREEFDQDRTAKPQDGISPSPAGSAATSPTTVAAPTSLLKALSKEETTALFPFEHARLAYLPLWFLLFAAALLAYGWTLERNVYLAVPIILTFFVGLGLGGLFSIINCIQVDYVGGKGASITAINNLCRCLLGAVFSAIVQSMIAAIGVGWSQTVFAGITLLSGLLPLALWYFGPRWRRARWTK</sequence>
<keyword evidence="5 7" id="KW-0472">Membrane</keyword>
<dbReference type="GO" id="GO:0005886">
    <property type="term" value="C:plasma membrane"/>
    <property type="evidence" value="ECO:0007669"/>
    <property type="project" value="TreeGrafter"/>
</dbReference>
<feature type="transmembrane region" description="Helical" evidence="7">
    <location>
        <begin position="363"/>
        <end position="383"/>
    </location>
</feature>
<dbReference type="Pfam" id="PF07690">
    <property type="entry name" value="MFS_1"/>
    <property type="match status" value="1"/>
</dbReference>
<dbReference type="SUPFAM" id="SSF103473">
    <property type="entry name" value="MFS general substrate transporter"/>
    <property type="match status" value="1"/>
</dbReference>
<evidence type="ECO:0000256" key="6">
    <source>
        <dbReference type="SAM" id="MobiDB-lite"/>
    </source>
</evidence>
<keyword evidence="2" id="KW-0813">Transport</keyword>
<dbReference type="AlphaFoldDB" id="A0AAN6G9Z4"/>
<feature type="domain" description="Major facilitator superfamily (MFS) profile" evidence="8">
    <location>
        <begin position="65"/>
        <end position="567"/>
    </location>
</feature>
<feature type="transmembrane region" description="Helical" evidence="7">
    <location>
        <begin position="325"/>
        <end position="343"/>
    </location>
</feature>
<feature type="region of interest" description="Disordered" evidence="6">
    <location>
        <begin position="271"/>
        <end position="292"/>
    </location>
</feature>
<feature type="region of interest" description="Disordered" evidence="6">
    <location>
        <begin position="1"/>
        <end position="46"/>
    </location>
</feature>
<proteinExistence type="predicted"/>
<dbReference type="PROSITE" id="PS50850">
    <property type="entry name" value="MFS"/>
    <property type="match status" value="1"/>
</dbReference>
<keyword evidence="4 7" id="KW-1133">Transmembrane helix</keyword>
<feature type="transmembrane region" description="Helical" evidence="7">
    <location>
        <begin position="544"/>
        <end position="563"/>
    </location>
</feature>
<feature type="transmembrane region" description="Helical" evidence="7">
    <location>
        <begin position="154"/>
        <end position="178"/>
    </location>
</feature>
<dbReference type="PANTHER" id="PTHR23502:SF51">
    <property type="entry name" value="QUINIDINE RESISTANCE PROTEIN 1-RELATED"/>
    <property type="match status" value="1"/>
</dbReference>
<dbReference type="Gene3D" id="1.20.1250.20">
    <property type="entry name" value="MFS general substrate transporter like domains"/>
    <property type="match status" value="1"/>
</dbReference>
<evidence type="ECO:0000313" key="10">
    <source>
        <dbReference type="Proteomes" id="UP001176521"/>
    </source>
</evidence>
<feature type="transmembrane region" description="Helical" evidence="7">
    <location>
        <begin position="129"/>
        <end position="148"/>
    </location>
</feature>
<evidence type="ECO:0000313" key="9">
    <source>
        <dbReference type="EMBL" id="KAK0529273.1"/>
    </source>
</evidence>
<feature type="transmembrane region" description="Helical" evidence="7">
    <location>
        <begin position="519"/>
        <end position="538"/>
    </location>
</feature>
<evidence type="ECO:0000256" key="5">
    <source>
        <dbReference type="ARBA" id="ARBA00023136"/>
    </source>
</evidence>
<feature type="transmembrane region" description="Helical" evidence="7">
    <location>
        <begin position="62"/>
        <end position="83"/>
    </location>
</feature>
<feature type="transmembrane region" description="Helical" evidence="7">
    <location>
        <begin position="472"/>
        <end position="498"/>
    </location>
</feature>
<organism evidence="9 10">
    <name type="scientific">Tilletia horrida</name>
    <dbReference type="NCBI Taxonomy" id="155126"/>
    <lineage>
        <taxon>Eukaryota</taxon>
        <taxon>Fungi</taxon>
        <taxon>Dikarya</taxon>
        <taxon>Basidiomycota</taxon>
        <taxon>Ustilaginomycotina</taxon>
        <taxon>Exobasidiomycetes</taxon>
        <taxon>Tilletiales</taxon>
        <taxon>Tilletiaceae</taxon>
        <taxon>Tilletia</taxon>
    </lineage>
</organism>
<evidence type="ECO:0000256" key="3">
    <source>
        <dbReference type="ARBA" id="ARBA00022692"/>
    </source>
</evidence>
<keyword evidence="3 7" id="KW-0812">Transmembrane</keyword>